<dbReference type="GO" id="GO:0061665">
    <property type="term" value="F:SUMO ligase activity"/>
    <property type="evidence" value="ECO:0007669"/>
    <property type="project" value="TreeGrafter"/>
</dbReference>
<dbReference type="PANTHER" id="PTHR46727:SF1">
    <property type="entry name" value="E3 SUMO-PROTEIN LIGASE CBX4"/>
    <property type="match status" value="1"/>
</dbReference>
<protein>
    <recommendedName>
        <fullName evidence="3">Chromo domain-containing protein</fullName>
    </recommendedName>
</protein>
<dbReference type="GO" id="GO:0016925">
    <property type="term" value="P:protein sumoylation"/>
    <property type="evidence" value="ECO:0007669"/>
    <property type="project" value="TreeGrafter"/>
</dbReference>
<dbReference type="GO" id="GO:0000122">
    <property type="term" value="P:negative regulation of transcription by RNA polymerase II"/>
    <property type="evidence" value="ECO:0007669"/>
    <property type="project" value="TreeGrafter"/>
</dbReference>
<dbReference type="PROSITE" id="PS00598">
    <property type="entry name" value="CHROMO_1"/>
    <property type="match status" value="1"/>
</dbReference>
<proteinExistence type="predicted"/>
<dbReference type="Proteomes" id="UP000678393">
    <property type="component" value="Unassembled WGS sequence"/>
</dbReference>
<dbReference type="SUPFAM" id="SSF54160">
    <property type="entry name" value="Chromo domain-like"/>
    <property type="match status" value="1"/>
</dbReference>
<reference evidence="4" key="1">
    <citation type="submission" date="2021-04" db="EMBL/GenBank/DDBJ databases">
        <authorList>
            <consortium name="Molecular Ecology Group"/>
        </authorList>
    </citation>
    <scope>NUCLEOTIDE SEQUENCE</scope>
</reference>
<evidence type="ECO:0000259" key="3">
    <source>
        <dbReference type="PROSITE" id="PS50013"/>
    </source>
</evidence>
<name>A0A8S3Z284_9EUPU</name>
<keyword evidence="2" id="KW-0539">Nucleus</keyword>
<dbReference type="Pfam" id="PF00385">
    <property type="entry name" value="Chromo"/>
    <property type="match status" value="1"/>
</dbReference>
<dbReference type="EMBL" id="CAJHNH020001459">
    <property type="protein sequence ID" value="CAG5123179.1"/>
    <property type="molecule type" value="Genomic_DNA"/>
</dbReference>
<dbReference type="GO" id="GO:0032183">
    <property type="term" value="F:SUMO binding"/>
    <property type="evidence" value="ECO:0007669"/>
    <property type="project" value="TreeGrafter"/>
</dbReference>
<dbReference type="InterPro" id="IPR023780">
    <property type="entry name" value="Chromo_domain"/>
</dbReference>
<accession>A0A8S3Z284</accession>
<keyword evidence="5" id="KW-1185">Reference proteome</keyword>
<evidence type="ECO:0000256" key="2">
    <source>
        <dbReference type="ARBA" id="ARBA00023242"/>
    </source>
</evidence>
<evidence type="ECO:0000313" key="4">
    <source>
        <dbReference type="EMBL" id="CAG5123179.1"/>
    </source>
</evidence>
<dbReference type="InterPro" id="IPR000953">
    <property type="entry name" value="Chromo/chromo_shadow_dom"/>
</dbReference>
<gene>
    <name evidence="4" type="ORF">CUNI_LOCUS8737</name>
</gene>
<dbReference type="GO" id="GO:0035102">
    <property type="term" value="C:PRC1 complex"/>
    <property type="evidence" value="ECO:0007669"/>
    <property type="project" value="TreeGrafter"/>
</dbReference>
<dbReference type="CDD" id="cd18627">
    <property type="entry name" value="CD_polycomb_like"/>
    <property type="match status" value="1"/>
</dbReference>
<sequence length="64" mass="7578">MDSVKMELPSFGEHVFQADYIQKKRNRRGKVEYLVKWKGYSVKQSTWEPTENILDPLLIAEFDS</sequence>
<organism evidence="4 5">
    <name type="scientific">Candidula unifasciata</name>
    <dbReference type="NCBI Taxonomy" id="100452"/>
    <lineage>
        <taxon>Eukaryota</taxon>
        <taxon>Metazoa</taxon>
        <taxon>Spiralia</taxon>
        <taxon>Lophotrochozoa</taxon>
        <taxon>Mollusca</taxon>
        <taxon>Gastropoda</taxon>
        <taxon>Heterobranchia</taxon>
        <taxon>Euthyneura</taxon>
        <taxon>Panpulmonata</taxon>
        <taxon>Eupulmonata</taxon>
        <taxon>Stylommatophora</taxon>
        <taxon>Helicina</taxon>
        <taxon>Helicoidea</taxon>
        <taxon>Geomitridae</taxon>
        <taxon>Candidula</taxon>
    </lineage>
</organism>
<dbReference type="AlphaFoldDB" id="A0A8S3Z284"/>
<dbReference type="PANTHER" id="PTHR46727">
    <property type="entry name" value="E3 SUMO-PROTEIN LIGASE CBX4"/>
    <property type="match status" value="1"/>
</dbReference>
<dbReference type="PROSITE" id="PS50013">
    <property type="entry name" value="CHROMO_2"/>
    <property type="match status" value="1"/>
</dbReference>
<dbReference type="InterPro" id="IPR043531">
    <property type="entry name" value="CBX4"/>
</dbReference>
<comment type="caution">
    <text evidence="4">The sequence shown here is derived from an EMBL/GenBank/DDBJ whole genome shotgun (WGS) entry which is preliminary data.</text>
</comment>
<evidence type="ECO:0000313" key="5">
    <source>
        <dbReference type="Proteomes" id="UP000678393"/>
    </source>
</evidence>
<dbReference type="InterPro" id="IPR023779">
    <property type="entry name" value="Chromodomain_CS"/>
</dbReference>
<comment type="subcellular location">
    <subcellularLocation>
        <location evidence="1">Nucleus</location>
    </subcellularLocation>
</comment>
<feature type="non-terminal residue" evidence="4">
    <location>
        <position position="1"/>
    </location>
</feature>
<dbReference type="Gene3D" id="2.40.50.40">
    <property type="match status" value="1"/>
</dbReference>
<feature type="domain" description="Chromo" evidence="3">
    <location>
        <begin position="16"/>
        <end position="64"/>
    </location>
</feature>
<dbReference type="OrthoDB" id="1918685at2759"/>
<dbReference type="SMART" id="SM00298">
    <property type="entry name" value="CHROMO"/>
    <property type="match status" value="1"/>
</dbReference>
<evidence type="ECO:0000256" key="1">
    <source>
        <dbReference type="ARBA" id="ARBA00004123"/>
    </source>
</evidence>
<dbReference type="InterPro" id="IPR016197">
    <property type="entry name" value="Chromo-like_dom_sf"/>
</dbReference>